<reference evidence="2 3" key="1">
    <citation type="submission" date="2019-05" db="EMBL/GenBank/DDBJ databases">
        <title>Emergence of the Ug99 lineage of the wheat stem rust pathogen through somatic hybridization.</title>
        <authorList>
            <person name="Li F."/>
            <person name="Upadhyaya N.M."/>
            <person name="Sperschneider J."/>
            <person name="Matny O."/>
            <person name="Nguyen-Phuc H."/>
            <person name="Mago R."/>
            <person name="Raley C."/>
            <person name="Miller M.E."/>
            <person name="Silverstein K.A.T."/>
            <person name="Henningsen E."/>
            <person name="Hirsch C.D."/>
            <person name="Visser B."/>
            <person name="Pretorius Z.A."/>
            <person name="Steffenson B.J."/>
            <person name="Schwessinger B."/>
            <person name="Dodds P.N."/>
            <person name="Figueroa M."/>
        </authorList>
    </citation>
    <scope>NUCLEOTIDE SEQUENCE [LARGE SCALE GENOMIC DNA]</scope>
    <source>
        <strain evidence="2 3">Ug99</strain>
    </source>
</reference>
<dbReference type="EMBL" id="VDEP01000481">
    <property type="protein sequence ID" value="KAA1070989.1"/>
    <property type="molecule type" value="Genomic_DNA"/>
</dbReference>
<evidence type="ECO:0000256" key="1">
    <source>
        <dbReference type="SAM" id="MobiDB-lite"/>
    </source>
</evidence>
<comment type="caution">
    <text evidence="2">The sequence shown here is derived from an EMBL/GenBank/DDBJ whole genome shotgun (WGS) entry which is preliminary data.</text>
</comment>
<evidence type="ECO:0000313" key="3">
    <source>
        <dbReference type="Proteomes" id="UP000325313"/>
    </source>
</evidence>
<dbReference type="AlphaFoldDB" id="A0A5B0M473"/>
<sequence length="186" mass="21622">MGFDEFNRNYLVFNYETHKLVVTHKVAFDETCFSEKGDEPSDTFVIEEESEKEHQDKNEPTTLVEDGSSEESDHEEPPPNDAENSVTRIKVIPPKPPLNHPDHPDYVRRSTRISQLPKRSYLTGKDECFNAEILDPKFEPRSFKDVHRSGYKDKWTDACKKEIDGFEKLHVFTLVDRPANRKVIRG</sequence>
<gene>
    <name evidence="2" type="ORF">PGTUg99_006989</name>
</gene>
<accession>A0A5B0M473</accession>
<feature type="region of interest" description="Disordered" evidence="1">
    <location>
        <begin position="37"/>
        <end position="107"/>
    </location>
</feature>
<evidence type="ECO:0000313" key="2">
    <source>
        <dbReference type="EMBL" id="KAA1070989.1"/>
    </source>
</evidence>
<name>A0A5B0M473_PUCGR</name>
<organism evidence="2 3">
    <name type="scientific">Puccinia graminis f. sp. tritici</name>
    <dbReference type="NCBI Taxonomy" id="56615"/>
    <lineage>
        <taxon>Eukaryota</taxon>
        <taxon>Fungi</taxon>
        <taxon>Dikarya</taxon>
        <taxon>Basidiomycota</taxon>
        <taxon>Pucciniomycotina</taxon>
        <taxon>Pucciniomycetes</taxon>
        <taxon>Pucciniales</taxon>
        <taxon>Pucciniaceae</taxon>
        <taxon>Puccinia</taxon>
    </lineage>
</organism>
<proteinExistence type="predicted"/>
<protein>
    <submittedName>
        <fullName evidence="2">Uncharacterized protein</fullName>
    </submittedName>
</protein>
<dbReference type="Proteomes" id="UP000325313">
    <property type="component" value="Unassembled WGS sequence"/>
</dbReference>